<gene>
    <name evidence="4" type="ORF">TCM_010737</name>
</gene>
<name>A0A061E763_THECC</name>
<dbReference type="PANTHER" id="PTHR31623">
    <property type="entry name" value="F21J9.9"/>
    <property type="match status" value="1"/>
</dbReference>
<comment type="similarity">
    <text evidence="1">Belongs to the plant acyltransferase family.</text>
</comment>
<dbReference type="eggNOG" id="ENOG502QSKU">
    <property type="taxonomic scope" value="Eukaryota"/>
</dbReference>
<dbReference type="InParanoid" id="A0A061E763"/>
<accession>A0A061E763</accession>
<dbReference type="Proteomes" id="UP000026915">
    <property type="component" value="Chromosome 2"/>
</dbReference>
<evidence type="ECO:0000256" key="3">
    <source>
        <dbReference type="ARBA" id="ARBA00023315"/>
    </source>
</evidence>
<dbReference type="PANTHER" id="PTHR31623:SF46">
    <property type="entry name" value="VINORINE SYNTHASE-LIKE"/>
    <property type="match status" value="1"/>
</dbReference>
<dbReference type="AlphaFoldDB" id="A0A061E763"/>
<dbReference type="InterPro" id="IPR023213">
    <property type="entry name" value="CAT-like_dom_sf"/>
</dbReference>
<evidence type="ECO:0000313" key="5">
    <source>
        <dbReference type="Proteomes" id="UP000026915"/>
    </source>
</evidence>
<proteinExistence type="inferred from homology"/>
<dbReference type="HOGENOM" id="CLU_1743814_0_0_1"/>
<organism evidence="4 5">
    <name type="scientific">Theobroma cacao</name>
    <name type="common">Cacao</name>
    <name type="synonym">Cocoa</name>
    <dbReference type="NCBI Taxonomy" id="3641"/>
    <lineage>
        <taxon>Eukaryota</taxon>
        <taxon>Viridiplantae</taxon>
        <taxon>Streptophyta</taxon>
        <taxon>Embryophyta</taxon>
        <taxon>Tracheophyta</taxon>
        <taxon>Spermatophyta</taxon>
        <taxon>Magnoliopsida</taxon>
        <taxon>eudicotyledons</taxon>
        <taxon>Gunneridae</taxon>
        <taxon>Pentapetalae</taxon>
        <taxon>rosids</taxon>
        <taxon>malvids</taxon>
        <taxon>Malvales</taxon>
        <taxon>Malvaceae</taxon>
        <taxon>Byttnerioideae</taxon>
        <taxon>Theobroma</taxon>
    </lineage>
</organism>
<dbReference type="Pfam" id="PF02458">
    <property type="entry name" value="Transferase"/>
    <property type="match status" value="1"/>
</dbReference>
<reference evidence="4 5" key="1">
    <citation type="journal article" date="2013" name="Genome Biol.">
        <title>The genome sequence of the most widely cultivated cacao type and its use to identify candidate genes regulating pod color.</title>
        <authorList>
            <person name="Motamayor J.C."/>
            <person name="Mockaitis K."/>
            <person name="Schmutz J."/>
            <person name="Haiminen N."/>
            <person name="Iii D.L."/>
            <person name="Cornejo O."/>
            <person name="Findley S.D."/>
            <person name="Zheng P."/>
            <person name="Utro F."/>
            <person name="Royaert S."/>
            <person name="Saski C."/>
            <person name="Jenkins J."/>
            <person name="Podicheti R."/>
            <person name="Zhao M."/>
            <person name="Scheffler B.E."/>
            <person name="Stack J.C."/>
            <person name="Feltus F.A."/>
            <person name="Mustiga G.M."/>
            <person name="Amores F."/>
            <person name="Phillips W."/>
            <person name="Marelli J.P."/>
            <person name="May G.D."/>
            <person name="Shapiro H."/>
            <person name="Ma J."/>
            <person name="Bustamante C.D."/>
            <person name="Schnell R.J."/>
            <person name="Main D."/>
            <person name="Gilbert D."/>
            <person name="Parida L."/>
            <person name="Kuhn D.N."/>
        </authorList>
    </citation>
    <scope>NUCLEOTIDE SEQUENCE [LARGE SCALE GENOMIC DNA]</scope>
    <source>
        <strain evidence="5">cv. Matina 1-6</strain>
    </source>
</reference>
<dbReference type="GO" id="GO:0016746">
    <property type="term" value="F:acyltransferase activity"/>
    <property type="evidence" value="ECO:0007669"/>
    <property type="project" value="UniProtKB-KW"/>
</dbReference>
<keyword evidence="5" id="KW-1185">Reference proteome</keyword>
<protein>
    <submittedName>
        <fullName evidence="4">HXXXD-type acyl-transferase family protein, putative</fullName>
    </submittedName>
</protein>
<dbReference type="EMBL" id="CM001880">
    <property type="protein sequence ID" value="EOY00801.1"/>
    <property type="molecule type" value="Genomic_DNA"/>
</dbReference>
<dbReference type="Gene3D" id="3.30.559.10">
    <property type="entry name" value="Chloramphenicol acetyltransferase-like domain"/>
    <property type="match status" value="1"/>
</dbReference>
<dbReference type="STRING" id="3641.A0A061E763"/>
<dbReference type="OMA" id="DEGEICH"/>
<evidence type="ECO:0000256" key="2">
    <source>
        <dbReference type="ARBA" id="ARBA00022679"/>
    </source>
</evidence>
<evidence type="ECO:0000256" key="1">
    <source>
        <dbReference type="ARBA" id="ARBA00009861"/>
    </source>
</evidence>
<dbReference type="Gramene" id="EOY00801">
    <property type="protein sequence ID" value="EOY00801"/>
    <property type="gene ID" value="TCM_010737"/>
</dbReference>
<keyword evidence="2" id="KW-0808">Transferase</keyword>
<sequence length="150" mass="17065">MELPLPDYSSGTLYSFSMTVPSMDEGEICHNLLSQIKDSIRKLDKEYVKKVQDAQDHLDYIKEMVGKLIRGETIYFSFSSLCKFPLYEADFGWGKPIWVGSATLASMHGVIFQDIISSDGIEAWINLKEEDMAKFDCDKELLGFITLKNC</sequence>
<evidence type="ECO:0000313" key="4">
    <source>
        <dbReference type="EMBL" id="EOY00801.1"/>
    </source>
</evidence>
<keyword evidence="3" id="KW-0012">Acyltransferase</keyword>